<gene>
    <name evidence="1" type="ORF">Tsubulata_002484</name>
</gene>
<dbReference type="AlphaFoldDB" id="A0A9Q0GIY8"/>
<proteinExistence type="predicted"/>
<name>A0A9Q0GIY8_9ROSI</name>
<protein>
    <submittedName>
        <fullName evidence="1">Uncharacterized protein</fullName>
    </submittedName>
</protein>
<comment type="caution">
    <text evidence="1">The sequence shown here is derived from an EMBL/GenBank/DDBJ whole genome shotgun (WGS) entry which is preliminary data.</text>
</comment>
<evidence type="ECO:0000313" key="1">
    <source>
        <dbReference type="EMBL" id="KAJ4850960.1"/>
    </source>
</evidence>
<accession>A0A9Q0GIY8</accession>
<reference evidence="1" key="2">
    <citation type="journal article" date="2023" name="Plants (Basel)">
        <title>Annotation of the Turnera subulata (Passifloraceae) Draft Genome Reveals the S-Locus Evolved after the Divergence of Turneroideae from Passifloroideae in a Stepwise Manner.</title>
        <authorList>
            <person name="Henning P.M."/>
            <person name="Roalson E.H."/>
            <person name="Mir W."/>
            <person name="McCubbin A.G."/>
            <person name="Shore J.S."/>
        </authorList>
    </citation>
    <scope>NUCLEOTIDE SEQUENCE</scope>
    <source>
        <tissue evidence="1">Leaves</tissue>
    </source>
</reference>
<sequence length="227" mass="24984">MGFIFYLSVGPDSDLGIRGRLRRRTEEVERMSIGVRFSLQVSSCVVSHRFVVRAAWVTEAPRPEGLWELDPDFWMCVFRGLRELGPGFWICASRGFARAGSRLLDMCLLGFAGTGSRLLDVCLLGFVGAWSRLLDLCLSGFAGVGSQDWFHSLKVFSHVQVPLYLISLASQFPGAGTQLLACVSKFSGAGSRLLDSVPSWHLGSLISQFVGAESRLWVHSSRGLTHL</sequence>
<evidence type="ECO:0000313" key="2">
    <source>
        <dbReference type="Proteomes" id="UP001141552"/>
    </source>
</evidence>
<dbReference type="EMBL" id="JAKUCV010000176">
    <property type="protein sequence ID" value="KAJ4850960.1"/>
    <property type="molecule type" value="Genomic_DNA"/>
</dbReference>
<reference evidence="1" key="1">
    <citation type="submission" date="2022-02" db="EMBL/GenBank/DDBJ databases">
        <authorList>
            <person name="Henning P.M."/>
            <person name="McCubbin A.G."/>
            <person name="Shore J.S."/>
        </authorList>
    </citation>
    <scope>NUCLEOTIDE SEQUENCE</scope>
    <source>
        <strain evidence="1">F60SS</strain>
        <tissue evidence="1">Leaves</tissue>
    </source>
</reference>
<organism evidence="1 2">
    <name type="scientific">Turnera subulata</name>
    <dbReference type="NCBI Taxonomy" id="218843"/>
    <lineage>
        <taxon>Eukaryota</taxon>
        <taxon>Viridiplantae</taxon>
        <taxon>Streptophyta</taxon>
        <taxon>Embryophyta</taxon>
        <taxon>Tracheophyta</taxon>
        <taxon>Spermatophyta</taxon>
        <taxon>Magnoliopsida</taxon>
        <taxon>eudicotyledons</taxon>
        <taxon>Gunneridae</taxon>
        <taxon>Pentapetalae</taxon>
        <taxon>rosids</taxon>
        <taxon>fabids</taxon>
        <taxon>Malpighiales</taxon>
        <taxon>Passifloraceae</taxon>
        <taxon>Turnera</taxon>
    </lineage>
</organism>
<keyword evidence="2" id="KW-1185">Reference proteome</keyword>
<dbReference type="Proteomes" id="UP001141552">
    <property type="component" value="Unassembled WGS sequence"/>
</dbReference>